<dbReference type="AlphaFoldDB" id="A0A916SQE7"/>
<evidence type="ECO:0000256" key="6">
    <source>
        <dbReference type="ARBA" id="ARBA00022692"/>
    </source>
</evidence>
<evidence type="ECO:0000256" key="5">
    <source>
        <dbReference type="ARBA" id="ARBA00022519"/>
    </source>
</evidence>
<dbReference type="GO" id="GO:0015031">
    <property type="term" value="P:protein transport"/>
    <property type="evidence" value="ECO:0007669"/>
    <property type="project" value="UniProtKB-KW"/>
</dbReference>
<evidence type="ECO:0000256" key="2">
    <source>
        <dbReference type="ARBA" id="ARBA00006555"/>
    </source>
</evidence>
<evidence type="ECO:0000256" key="1">
    <source>
        <dbReference type="ARBA" id="ARBA00004383"/>
    </source>
</evidence>
<keyword evidence="7" id="KW-0653">Protein transport</keyword>
<keyword evidence="4" id="KW-1003">Cell membrane</keyword>
<accession>A0A916SQE7</accession>
<dbReference type="PANTHER" id="PTHR33446:SF2">
    <property type="entry name" value="PROTEIN TONB"/>
    <property type="match status" value="1"/>
</dbReference>
<feature type="domain" description="TonB C-terminal" evidence="12">
    <location>
        <begin position="141"/>
        <end position="233"/>
    </location>
</feature>
<proteinExistence type="inferred from homology"/>
<reference evidence="13" key="2">
    <citation type="submission" date="2020-09" db="EMBL/GenBank/DDBJ databases">
        <authorList>
            <person name="Sun Q."/>
            <person name="Zhou Y."/>
        </authorList>
    </citation>
    <scope>NUCLEOTIDE SEQUENCE</scope>
    <source>
        <strain evidence="13">CGMCC 1.15322</strain>
    </source>
</reference>
<dbReference type="PANTHER" id="PTHR33446">
    <property type="entry name" value="PROTEIN TONB-RELATED"/>
    <property type="match status" value="1"/>
</dbReference>
<comment type="caution">
    <text evidence="13">The sequence shown here is derived from an EMBL/GenBank/DDBJ whole genome shotgun (WGS) entry which is preliminary data.</text>
</comment>
<keyword evidence="6 11" id="KW-0812">Transmembrane</keyword>
<dbReference type="GO" id="GO:0098797">
    <property type="term" value="C:plasma membrane protein complex"/>
    <property type="evidence" value="ECO:0007669"/>
    <property type="project" value="TreeGrafter"/>
</dbReference>
<dbReference type="GO" id="GO:0031992">
    <property type="term" value="F:energy transducer activity"/>
    <property type="evidence" value="ECO:0007669"/>
    <property type="project" value="TreeGrafter"/>
</dbReference>
<dbReference type="GO" id="GO:0055085">
    <property type="term" value="P:transmembrane transport"/>
    <property type="evidence" value="ECO:0007669"/>
    <property type="project" value="InterPro"/>
</dbReference>
<evidence type="ECO:0000256" key="11">
    <source>
        <dbReference type="SAM" id="Phobius"/>
    </source>
</evidence>
<evidence type="ECO:0000256" key="4">
    <source>
        <dbReference type="ARBA" id="ARBA00022475"/>
    </source>
</evidence>
<evidence type="ECO:0000256" key="7">
    <source>
        <dbReference type="ARBA" id="ARBA00022927"/>
    </source>
</evidence>
<organism evidence="13 14">
    <name type="scientific">Polaromonas eurypsychrophila</name>
    <dbReference type="NCBI Taxonomy" id="1614635"/>
    <lineage>
        <taxon>Bacteria</taxon>
        <taxon>Pseudomonadati</taxon>
        <taxon>Pseudomonadota</taxon>
        <taxon>Betaproteobacteria</taxon>
        <taxon>Burkholderiales</taxon>
        <taxon>Comamonadaceae</taxon>
        <taxon>Polaromonas</taxon>
    </lineage>
</organism>
<reference evidence="13" key="1">
    <citation type="journal article" date="2014" name="Int. J. Syst. Evol. Microbiol.">
        <title>Complete genome sequence of Corynebacterium casei LMG S-19264T (=DSM 44701T), isolated from a smear-ripened cheese.</title>
        <authorList>
            <consortium name="US DOE Joint Genome Institute (JGI-PGF)"/>
            <person name="Walter F."/>
            <person name="Albersmeier A."/>
            <person name="Kalinowski J."/>
            <person name="Ruckert C."/>
        </authorList>
    </citation>
    <scope>NUCLEOTIDE SEQUENCE</scope>
    <source>
        <strain evidence="13">CGMCC 1.15322</strain>
    </source>
</reference>
<dbReference type="InterPro" id="IPR037682">
    <property type="entry name" value="TonB_C"/>
</dbReference>
<dbReference type="PRINTS" id="PR01217">
    <property type="entry name" value="PRICHEXTENSN"/>
</dbReference>
<evidence type="ECO:0000313" key="14">
    <source>
        <dbReference type="Proteomes" id="UP000620596"/>
    </source>
</evidence>
<dbReference type="PROSITE" id="PS52015">
    <property type="entry name" value="TONB_CTD"/>
    <property type="match status" value="1"/>
</dbReference>
<protein>
    <recommendedName>
        <fullName evidence="12">TonB C-terminal domain-containing protein</fullName>
    </recommendedName>
</protein>
<dbReference type="Proteomes" id="UP000620596">
    <property type="component" value="Unassembled WGS sequence"/>
</dbReference>
<dbReference type="EMBL" id="BMIG01000013">
    <property type="protein sequence ID" value="GGB08508.1"/>
    <property type="molecule type" value="Genomic_DNA"/>
</dbReference>
<evidence type="ECO:0000256" key="10">
    <source>
        <dbReference type="SAM" id="MobiDB-lite"/>
    </source>
</evidence>
<keyword evidence="9 11" id="KW-0472">Membrane</keyword>
<evidence type="ECO:0000256" key="9">
    <source>
        <dbReference type="ARBA" id="ARBA00023136"/>
    </source>
</evidence>
<dbReference type="Gene3D" id="3.30.1150.10">
    <property type="match status" value="1"/>
</dbReference>
<sequence>MNAPALSNLSLATVRKPLNRNLVIAISVVVFHVAVLWAMQNGLLRRAAEIVVPAAILTRIIEIAPPKVAPPPPPPPKPKPAPKAPRPPPMPVAVREPMPTPAPNAPSGVVEPQPPAPPTPVPAPPAPAPPTPPAPPRLVEVTQGETEYIRSPRVIYPSLSKRNGEAGVVVIAVYYSAAGRAVRGSVFKSSGFERLDRAAYEAVMASQVTPFRRAGTDANTEYLLKAPINFVLE</sequence>
<evidence type="ECO:0000256" key="3">
    <source>
        <dbReference type="ARBA" id="ARBA00022448"/>
    </source>
</evidence>
<dbReference type="InterPro" id="IPR051045">
    <property type="entry name" value="TonB-dependent_transducer"/>
</dbReference>
<feature type="region of interest" description="Disordered" evidence="10">
    <location>
        <begin position="66"/>
        <end position="138"/>
    </location>
</feature>
<comment type="subcellular location">
    <subcellularLocation>
        <location evidence="1">Cell inner membrane</location>
        <topology evidence="1">Single-pass membrane protein</topology>
        <orientation evidence="1">Periplasmic side</orientation>
    </subcellularLocation>
</comment>
<dbReference type="SUPFAM" id="SSF74653">
    <property type="entry name" value="TolA/TonB C-terminal domain"/>
    <property type="match status" value="1"/>
</dbReference>
<evidence type="ECO:0000256" key="8">
    <source>
        <dbReference type="ARBA" id="ARBA00022989"/>
    </source>
</evidence>
<feature type="transmembrane region" description="Helical" evidence="11">
    <location>
        <begin position="20"/>
        <end position="39"/>
    </location>
</feature>
<dbReference type="InterPro" id="IPR006260">
    <property type="entry name" value="TonB/TolA_C"/>
</dbReference>
<dbReference type="Pfam" id="PF03544">
    <property type="entry name" value="TonB_C"/>
    <property type="match status" value="1"/>
</dbReference>
<dbReference type="NCBIfam" id="TIGR01352">
    <property type="entry name" value="tonB_Cterm"/>
    <property type="match status" value="1"/>
</dbReference>
<feature type="compositionally biased region" description="Pro residues" evidence="10">
    <location>
        <begin position="112"/>
        <end position="136"/>
    </location>
</feature>
<gene>
    <name evidence="13" type="ORF">GCM10011496_31790</name>
</gene>
<evidence type="ECO:0000313" key="13">
    <source>
        <dbReference type="EMBL" id="GGB08508.1"/>
    </source>
</evidence>
<keyword evidence="5" id="KW-0997">Cell inner membrane</keyword>
<name>A0A916SQE7_9BURK</name>
<feature type="compositionally biased region" description="Pro residues" evidence="10">
    <location>
        <begin position="67"/>
        <end position="91"/>
    </location>
</feature>
<evidence type="ECO:0000259" key="12">
    <source>
        <dbReference type="PROSITE" id="PS52015"/>
    </source>
</evidence>
<comment type="similarity">
    <text evidence="2">Belongs to the TonB family.</text>
</comment>
<keyword evidence="14" id="KW-1185">Reference proteome</keyword>
<keyword evidence="8 11" id="KW-1133">Transmembrane helix</keyword>
<keyword evidence="3" id="KW-0813">Transport</keyword>